<protein>
    <submittedName>
        <fullName evidence="2">Uncharacterized protein</fullName>
    </submittedName>
</protein>
<proteinExistence type="predicted"/>
<feature type="signal peptide" evidence="1">
    <location>
        <begin position="1"/>
        <end position="20"/>
    </location>
</feature>
<dbReference type="Proteomes" id="UP000014978">
    <property type="component" value="Unassembled WGS sequence"/>
</dbReference>
<evidence type="ECO:0000256" key="1">
    <source>
        <dbReference type="SAM" id="SignalP"/>
    </source>
</evidence>
<dbReference type="OMA" id="ANCENGC"/>
<name>S7WCN4_SPRLO</name>
<dbReference type="STRING" id="1358809.S7WCN4"/>
<evidence type="ECO:0000313" key="2">
    <source>
        <dbReference type="EMBL" id="EPR79562.1"/>
    </source>
</evidence>
<dbReference type="AlphaFoldDB" id="S7WCN4"/>
<dbReference type="InParanoid" id="S7WCN4"/>
<comment type="caution">
    <text evidence="2">The sequence shown here is derived from an EMBL/GenBank/DDBJ whole genome shotgun (WGS) entry which is preliminary data.</text>
</comment>
<dbReference type="HOGENOM" id="CLU_1046531_0_0_1"/>
<dbReference type="EMBL" id="ATCN01000199">
    <property type="protein sequence ID" value="EPR79562.1"/>
    <property type="molecule type" value="Genomic_DNA"/>
</dbReference>
<sequence length="266" mass="31316">MYMQIYFHFVLYFLLYSCELEPNDVRGIIHNMVGKIMDTNEGEKEVKLVLILDKDNKGMDKEIVIKLVQEDEEDGIVGGMSILNFIRKYKKEIKKYASEKVKDVLIVKKKNIENINDGYIYRDYWGILDFKRINDKYVDSTGIFEGKILSSIKEIIDNGKITELGLFQYKNITYSAKERNFIFIKKIIKNIAKDKNKKYLEILKEKNEFTPLEQRIFNNNYKMNIKIKGKNGCTFVCVCDNILCESPCTNIKCIDPKYLKEKLKQK</sequence>
<organism evidence="2 3">
    <name type="scientific">Spraguea lophii (strain 42_110)</name>
    <name type="common">Microsporidian parasite</name>
    <dbReference type="NCBI Taxonomy" id="1358809"/>
    <lineage>
        <taxon>Eukaryota</taxon>
        <taxon>Fungi</taxon>
        <taxon>Fungi incertae sedis</taxon>
        <taxon>Microsporidia</taxon>
        <taxon>Spragueidae</taxon>
        <taxon>Spraguea</taxon>
    </lineage>
</organism>
<dbReference type="OrthoDB" id="2193130at2759"/>
<reference evidence="3" key="1">
    <citation type="journal article" date="2013" name="PLoS Genet.">
        <title>The genome of Spraguea lophii and the basis of host-microsporidian interactions.</title>
        <authorList>
            <person name="Campbell S.E."/>
            <person name="Williams T.A."/>
            <person name="Yousuf A."/>
            <person name="Soanes D.M."/>
            <person name="Paszkiewicz K.H."/>
            <person name="Williams B.A.P."/>
        </authorList>
    </citation>
    <scope>NUCLEOTIDE SEQUENCE [LARGE SCALE GENOMIC DNA]</scope>
    <source>
        <strain evidence="3">42_110</strain>
    </source>
</reference>
<keyword evidence="1" id="KW-0732">Signal</keyword>
<gene>
    <name evidence="2" type="ORF">SLOPH_1753</name>
</gene>
<feature type="chain" id="PRO_5004558860" evidence="1">
    <location>
        <begin position="21"/>
        <end position="266"/>
    </location>
</feature>
<accession>S7WCN4</accession>
<evidence type="ECO:0000313" key="3">
    <source>
        <dbReference type="Proteomes" id="UP000014978"/>
    </source>
</evidence>
<dbReference type="VEuPathDB" id="MicrosporidiaDB:SLOPH_1753"/>
<keyword evidence="3" id="KW-1185">Reference proteome</keyword>